<dbReference type="EMBL" id="MLAK01000871">
    <property type="protein sequence ID" value="OHT02357.1"/>
    <property type="molecule type" value="Genomic_DNA"/>
</dbReference>
<feature type="transmembrane region" description="Helical" evidence="2">
    <location>
        <begin position="133"/>
        <end position="156"/>
    </location>
</feature>
<evidence type="ECO:0000256" key="1">
    <source>
        <dbReference type="SAM" id="MobiDB-lite"/>
    </source>
</evidence>
<comment type="caution">
    <text evidence="3">The sequence shown here is derived from an EMBL/GenBank/DDBJ whole genome shotgun (WGS) entry which is preliminary data.</text>
</comment>
<name>A0A1J4JYL3_9EUKA</name>
<evidence type="ECO:0000256" key="2">
    <source>
        <dbReference type="SAM" id="Phobius"/>
    </source>
</evidence>
<dbReference type="GeneID" id="94828255"/>
<keyword evidence="2" id="KW-1133">Transmembrane helix</keyword>
<reference evidence="3" key="1">
    <citation type="submission" date="2016-10" db="EMBL/GenBank/DDBJ databases">
        <authorList>
            <person name="Benchimol M."/>
            <person name="Almeida L.G."/>
            <person name="Vasconcelos A.T."/>
            <person name="Perreira-Neves A."/>
            <person name="Rosa I.A."/>
            <person name="Tasca T."/>
            <person name="Bogo M.R."/>
            <person name="de Souza W."/>
        </authorList>
    </citation>
    <scope>NUCLEOTIDE SEQUENCE [LARGE SCALE GENOMIC DNA]</scope>
    <source>
        <strain evidence="3">K</strain>
    </source>
</reference>
<evidence type="ECO:0000313" key="3">
    <source>
        <dbReference type="EMBL" id="OHT02357.1"/>
    </source>
</evidence>
<keyword evidence="4" id="KW-1185">Reference proteome</keyword>
<dbReference type="VEuPathDB" id="TrichDB:TRFO_07215"/>
<protein>
    <submittedName>
        <fullName evidence="3">Uncharacterized protein</fullName>
    </submittedName>
</protein>
<evidence type="ECO:0000313" key="4">
    <source>
        <dbReference type="Proteomes" id="UP000179807"/>
    </source>
</evidence>
<dbReference type="RefSeq" id="XP_068355493.1">
    <property type="nucleotide sequence ID" value="XM_068493551.1"/>
</dbReference>
<accession>A0A1J4JYL3</accession>
<keyword evidence="2" id="KW-0472">Membrane</keyword>
<dbReference type="Proteomes" id="UP000179807">
    <property type="component" value="Unassembled WGS sequence"/>
</dbReference>
<sequence length="210" mass="22986">MDCAAASSPSLNQNETSIDTDCNTIMNTNITDKDITQSKASYQSLDHIDNNIQIVNGYDAENPSFSRSNSLTTPQSANNGNPVSQTQDNNKDSLSDGDENSDVIIDRQIKEIEEDTEINENIDAKGSLQKRKIFLCFFSAYVGIAIVLLSIAYYHLLGRTLVSLLCVLGAVLASPILALFFIAYHNILTPMYQTDFSSSSIMEDQADPGV</sequence>
<dbReference type="AlphaFoldDB" id="A0A1J4JYL3"/>
<organism evidence="3 4">
    <name type="scientific">Tritrichomonas foetus</name>
    <dbReference type="NCBI Taxonomy" id="1144522"/>
    <lineage>
        <taxon>Eukaryota</taxon>
        <taxon>Metamonada</taxon>
        <taxon>Parabasalia</taxon>
        <taxon>Tritrichomonadida</taxon>
        <taxon>Tritrichomonadidae</taxon>
        <taxon>Tritrichomonas</taxon>
    </lineage>
</organism>
<feature type="transmembrane region" description="Helical" evidence="2">
    <location>
        <begin position="162"/>
        <end position="184"/>
    </location>
</feature>
<proteinExistence type="predicted"/>
<keyword evidence="2" id="KW-0812">Transmembrane</keyword>
<feature type="region of interest" description="Disordered" evidence="1">
    <location>
        <begin position="63"/>
        <end position="99"/>
    </location>
</feature>
<feature type="compositionally biased region" description="Polar residues" evidence="1">
    <location>
        <begin position="63"/>
        <end position="88"/>
    </location>
</feature>
<gene>
    <name evidence="3" type="ORF">TRFO_07215</name>
</gene>